<name>A0ABS9TSA4_9PSEU</name>
<proteinExistence type="predicted"/>
<protein>
    <submittedName>
        <fullName evidence="1">Uncharacterized protein</fullName>
    </submittedName>
</protein>
<evidence type="ECO:0000313" key="1">
    <source>
        <dbReference type="EMBL" id="MCH6171434.1"/>
    </source>
</evidence>
<dbReference type="RefSeq" id="WP_241042240.1">
    <property type="nucleotide sequence ID" value="NZ_BAAAJF010000038.1"/>
</dbReference>
<reference evidence="1 2" key="1">
    <citation type="submission" date="2022-03" db="EMBL/GenBank/DDBJ databases">
        <title>Pseudonocardia alaer sp. nov., a novel actinomycete isolated from reed forest soil.</title>
        <authorList>
            <person name="Wang L."/>
        </authorList>
    </citation>
    <scope>NUCLEOTIDE SEQUENCE [LARGE SCALE GENOMIC DNA]</scope>
    <source>
        <strain evidence="1 2">Y-16303</strain>
    </source>
</reference>
<keyword evidence="2" id="KW-1185">Reference proteome</keyword>
<comment type="caution">
    <text evidence="1">The sequence shown here is derived from an EMBL/GenBank/DDBJ whole genome shotgun (WGS) entry which is preliminary data.</text>
</comment>
<dbReference type="Proteomes" id="UP001299970">
    <property type="component" value="Unassembled WGS sequence"/>
</dbReference>
<dbReference type="EMBL" id="JAKXMK010000043">
    <property type="protein sequence ID" value="MCH6171434.1"/>
    <property type="molecule type" value="Genomic_DNA"/>
</dbReference>
<sequence length="67" mass="6954">MHRDALRPGVDARQQAVDALATCRANALSVPEDQLTQERPGADIVAHGSPPRGCIPVVAARAASLNA</sequence>
<gene>
    <name evidence="1" type="ORF">MMF94_37565</name>
</gene>
<accession>A0ABS9TSA4</accession>
<organism evidence="1 2">
    <name type="scientific">Pseudonocardia alaniniphila</name>
    <dbReference type="NCBI Taxonomy" id="75291"/>
    <lineage>
        <taxon>Bacteria</taxon>
        <taxon>Bacillati</taxon>
        <taxon>Actinomycetota</taxon>
        <taxon>Actinomycetes</taxon>
        <taxon>Pseudonocardiales</taxon>
        <taxon>Pseudonocardiaceae</taxon>
        <taxon>Pseudonocardia</taxon>
    </lineage>
</organism>
<evidence type="ECO:0000313" key="2">
    <source>
        <dbReference type="Proteomes" id="UP001299970"/>
    </source>
</evidence>